<protein>
    <submittedName>
        <fullName evidence="2 3">F-box domain-containing protein</fullName>
    </submittedName>
</protein>
<dbReference type="Proteomes" id="UP000887569">
    <property type="component" value="Unplaced"/>
</dbReference>
<keyword evidence="1" id="KW-1185">Reference proteome</keyword>
<dbReference type="AlphaFoldDB" id="A0A915A5W2"/>
<name>A0A915A5W2_PARUN</name>
<accession>A0A915A5W2</accession>
<proteinExistence type="predicted"/>
<evidence type="ECO:0000313" key="2">
    <source>
        <dbReference type="WBParaSite" id="PgE148_g002_t01"/>
    </source>
</evidence>
<evidence type="ECO:0000313" key="3">
    <source>
        <dbReference type="WBParaSite" id="PgE148_g002_t02"/>
    </source>
</evidence>
<dbReference type="WBParaSite" id="PgE148_g002_t01">
    <property type="protein sequence ID" value="PgE148_g002_t01"/>
    <property type="gene ID" value="PgE148_g002"/>
</dbReference>
<reference evidence="2 3" key="1">
    <citation type="submission" date="2022-11" db="UniProtKB">
        <authorList>
            <consortium name="WormBaseParasite"/>
        </authorList>
    </citation>
    <scope>IDENTIFICATION</scope>
</reference>
<dbReference type="WBParaSite" id="PgE148_g002_t02">
    <property type="protein sequence ID" value="PgE148_g002_t02"/>
    <property type="gene ID" value="PgE148_g002"/>
</dbReference>
<evidence type="ECO:0000313" key="1">
    <source>
        <dbReference type="Proteomes" id="UP000887569"/>
    </source>
</evidence>
<sequence>MSSFIFKKRDGTKSLYATIYLFKIIHIDPFLHIHRHRNANLLKISDMKSGPHRRQQVLFWHLRWNAGKLPWQTSQPSTDPRRVGITVKDIFAQILPVYHFSPISNLSIATNSFRYLLPPSIIYFSLFDVADFTALLSVNKKFKLLTIVTQFVWVLLVTFADVTAQITPTTPSLLASREFIPYFTKEISHLRLVRYPLLKQSSMHKFN</sequence>
<organism evidence="1 4">
    <name type="scientific">Parascaris univalens</name>
    <name type="common">Nematode worm</name>
    <dbReference type="NCBI Taxonomy" id="6257"/>
    <lineage>
        <taxon>Eukaryota</taxon>
        <taxon>Metazoa</taxon>
        <taxon>Ecdysozoa</taxon>
        <taxon>Nematoda</taxon>
        <taxon>Chromadorea</taxon>
        <taxon>Rhabditida</taxon>
        <taxon>Spirurina</taxon>
        <taxon>Ascaridomorpha</taxon>
        <taxon>Ascaridoidea</taxon>
        <taxon>Ascarididae</taxon>
        <taxon>Parascaris</taxon>
    </lineage>
</organism>
<dbReference type="WBParaSite" id="PgE148_g002_t07">
    <property type="protein sequence ID" value="PgE148_g002_t07"/>
    <property type="gene ID" value="PgE148_g002"/>
</dbReference>
<evidence type="ECO:0000313" key="4">
    <source>
        <dbReference type="WBParaSite" id="PgE148_g002_t09"/>
    </source>
</evidence>
<dbReference type="WBParaSite" id="PgE148_g002_t09">
    <property type="protein sequence ID" value="PgE148_g002_t09"/>
    <property type="gene ID" value="PgE148_g002"/>
</dbReference>
<dbReference type="WBParaSite" id="PgE148_g002_t05">
    <property type="protein sequence ID" value="PgE148_g002_t05"/>
    <property type="gene ID" value="PgE148_g002"/>
</dbReference>